<accession>G0MBG6</accession>
<feature type="region of interest" description="Disordered" evidence="1">
    <location>
        <begin position="225"/>
        <end position="257"/>
    </location>
</feature>
<feature type="compositionally biased region" description="Polar residues" evidence="1">
    <location>
        <begin position="37"/>
        <end position="50"/>
    </location>
</feature>
<feature type="compositionally biased region" description="Polar residues" evidence="1">
    <location>
        <begin position="391"/>
        <end position="406"/>
    </location>
</feature>
<feature type="compositionally biased region" description="Basic and acidic residues" evidence="1">
    <location>
        <begin position="716"/>
        <end position="750"/>
    </location>
</feature>
<keyword evidence="3" id="KW-1185">Reference proteome</keyword>
<dbReference type="InParanoid" id="G0MBG6"/>
<gene>
    <name evidence="2" type="ORF">CAEBREN_10095</name>
</gene>
<feature type="region of interest" description="Disordered" evidence="1">
    <location>
        <begin position="71"/>
        <end position="99"/>
    </location>
</feature>
<feature type="compositionally biased region" description="Low complexity" evidence="1">
    <location>
        <begin position="83"/>
        <end position="99"/>
    </location>
</feature>
<feature type="compositionally biased region" description="Acidic residues" evidence="1">
    <location>
        <begin position="687"/>
        <end position="708"/>
    </location>
</feature>
<feature type="compositionally biased region" description="Basic and acidic residues" evidence="1">
    <location>
        <begin position="613"/>
        <end position="628"/>
    </location>
</feature>
<feature type="region of interest" description="Disordered" evidence="1">
    <location>
        <begin position="377"/>
        <end position="538"/>
    </location>
</feature>
<dbReference type="EMBL" id="GL379788">
    <property type="protein sequence ID" value="EGT40446.1"/>
    <property type="molecule type" value="Genomic_DNA"/>
</dbReference>
<sequence length="994" mass="109864">MSEYVESDKEKAFRLMNTTLFRTAVKFRNNGDPEGNHWNTSAPPTQQNKSTSNHNFILLNLLIFQSSNHNAQPSANNTVRTVSSEPPTNSNYPSTSTSYVQPTNSYVQLSHQTVSSAPANYSGPNASNYSNYYMQPTSSNNYAYGPMPQTHMGVPPNGYPNGLVPPHYVISDPMNHQYRQPAPPPYGPVPYGMMVQYPQQNMFPNGMVAPNNTQTGSYYNVHHQPRPSHFPNQVGYNRGRGSYGSRPPRGVRKPWSSREQEFQQPVESYNLGLVKLNVYDAEDHTNQSRQMNAMVPGASQIADLEKQISAALDKAFAAYPDAPIETVAQLKERKDINGTLSSSSVAPEVQQFEMDTVARVATPALSEISFRALSTASPTVPTADKNPTICEDSSPSTSATVLSQENLPAATDNAPNKAKSSETEPELQETPILTSSSFRDAVLKNRAGSSKSIAPLRSGMPSKGTTGSNVNISTKRSNATKNARNADKVSKQAVAQKTGRTQTTHGQRNMSRKPPVPTPALAPKTTSTATESNASVSQIVKKTPPLPVFVIKNKFSQLSSAQGEEDKESADASAPDTTDEKKVVVAPKPPRKPKSDKKKEGKASGKAKKKQKQNKDSDAVAAEKKEDNNGAELEQKTPTVSFASEEEVFEFERSENVEEPEENEQSNNAEGNDEPAVEMMDQPGERNEEDTAEEPDTNLADAEEEELNELIRLAKKNSELNKAQEKDKNGVGEKKEKSKELESEEMKQGTEEAENGTATQLAIPEKSRSRFYVERVEEPVPPEPTTSAVDYANSAINRYQSCVGAPPGIRLASCGETDAETLAALRTLSIESISNPIAVMIGSDSWEKKVERQVKGRLMYFSKFVDHKLTEKVIPEWVGNIPLLDPKEKAHKRRERDQKVKGFLRRQADRTNEKYINYIGYTMMWFYRTLAKTYTTSMGPTFVTVALLESKGAEFSVEEWRLMKLILDNPNNENYGRIALNHPEFKSPESASFF</sequence>
<feature type="compositionally biased region" description="Low complexity" evidence="1">
    <location>
        <begin position="234"/>
        <end position="248"/>
    </location>
</feature>
<evidence type="ECO:0000256" key="1">
    <source>
        <dbReference type="SAM" id="MobiDB-lite"/>
    </source>
</evidence>
<dbReference type="AlphaFoldDB" id="G0MBG6"/>
<dbReference type="Proteomes" id="UP000008068">
    <property type="component" value="Unassembled WGS sequence"/>
</dbReference>
<organism evidence="3">
    <name type="scientific">Caenorhabditis brenneri</name>
    <name type="common">Nematode worm</name>
    <dbReference type="NCBI Taxonomy" id="135651"/>
    <lineage>
        <taxon>Eukaryota</taxon>
        <taxon>Metazoa</taxon>
        <taxon>Ecdysozoa</taxon>
        <taxon>Nematoda</taxon>
        <taxon>Chromadorea</taxon>
        <taxon>Rhabditida</taxon>
        <taxon>Rhabditina</taxon>
        <taxon>Rhabditomorpha</taxon>
        <taxon>Rhabditoidea</taxon>
        <taxon>Rhabditidae</taxon>
        <taxon>Peloderinae</taxon>
        <taxon>Caenorhabditis</taxon>
    </lineage>
</organism>
<feature type="compositionally biased region" description="Polar residues" evidence="1">
    <location>
        <begin position="493"/>
        <end position="509"/>
    </location>
</feature>
<feature type="region of interest" description="Disordered" evidence="1">
    <location>
        <begin position="31"/>
        <end position="50"/>
    </location>
</feature>
<evidence type="ECO:0000313" key="2">
    <source>
        <dbReference type="EMBL" id="EGT40446.1"/>
    </source>
</evidence>
<proteinExistence type="predicted"/>
<feature type="compositionally biased region" description="Polar residues" evidence="1">
    <location>
        <begin position="463"/>
        <end position="483"/>
    </location>
</feature>
<protein>
    <submittedName>
        <fullName evidence="2">Uncharacterized protein</fullName>
    </submittedName>
</protein>
<name>G0MBG6_CAEBE</name>
<evidence type="ECO:0000313" key="3">
    <source>
        <dbReference type="Proteomes" id="UP000008068"/>
    </source>
</evidence>
<feature type="compositionally biased region" description="Polar residues" evidence="1">
    <location>
        <begin position="524"/>
        <end position="538"/>
    </location>
</feature>
<reference evidence="3" key="1">
    <citation type="submission" date="2011-07" db="EMBL/GenBank/DDBJ databases">
        <authorList>
            <consortium name="Caenorhabditis brenneri Sequencing and Analysis Consortium"/>
            <person name="Wilson R.K."/>
        </authorList>
    </citation>
    <scope>NUCLEOTIDE SEQUENCE [LARGE SCALE GENOMIC DNA]</scope>
    <source>
        <strain evidence="3">PB2801</strain>
    </source>
</reference>
<feature type="region of interest" description="Disordered" evidence="1">
    <location>
        <begin position="559"/>
        <end position="766"/>
    </location>
</feature>
<dbReference type="OMA" id="FEFERSE"/>
<feature type="compositionally biased region" description="Polar residues" evidence="1">
    <location>
        <begin position="71"/>
        <end position="82"/>
    </location>
</feature>
<dbReference type="HOGENOM" id="CLU_300948_0_0_1"/>